<dbReference type="RefSeq" id="WP_182461376.1">
    <property type="nucleotide sequence ID" value="NZ_CP059732.1"/>
</dbReference>
<evidence type="ECO:0000256" key="1">
    <source>
        <dbReference type="SAM" id="MobiDB-lite"/>
    </source>
</evidence>
<keyword evidence="5" id="KW-1185">Reference proteome</keyword>
<dbReference type="Pfam" id="PF18962">
    <property type="entry name" value="Por_Secre_tail"/>
    <property type="match status" value="1"/>
</dbReference>
<reference evidence="4 5" key="1">
    <citation type="submission" date="2020-07" db="EMBL/GenBank/DDBJ databases">
        <title>Spirosoma foliorum sp. nov., isolated from the leaves on the Nejang mountain Korea, Republic of.</title>
        <authorList>
            <person name="Ho H."/>
            <person name="Lee Y.-J."/>
            <person name="Nurcahyanto D.-A."/>
            <person name="Kim S.-G."/>
        </authorList>
    </citation>
    <scope>NUCLEOTIDE SEQUENCE [LARGE SCALE GENOMIC DNA]</scope>
    <source>
        <strain evidence="4 5">PL0136</strain>
    </source>
</reference>
<gene>
    <name evidence="4" type="ORF">H3H32_03960</name>
</gene>
<feature type="domain" description="Secretion system C-terminal sorting" evidence="2">
    <location>
        <begin position="748"/>
        <end position="819"/>
    </location>
</feature>
<organism evidence="4 5">
    <name type="scientific">Spirosoma foliorum</name>
    <dbReference type="NCBI Taxonomy" id="2710596"/>
    <lineage>
        <taxon>Bacteria</taxon>
        <taxon>Pseudomonadati</taxon>
        <taxon>Bacteroidota</taxon>
        <taxon>Cytophagia</taxon>
        <taxon>Cytophagales</taxon>
        <taxon>Cytophagaceae</taxon>
        <taxon>Spirosoma</taxon>
    </lineage>
</organism>
<accession>A0A7G5GZ28</accession>
<dbReference type="InterPro" id="IPR026444">
    <property type="entry name" value="Secre_tail"/>
</dbReference>
<sequence length="822" mass="85769">MAHHLHSPKLCERYRERLFITVIFFISFVYHQVSAQTLDTEPLAVTSVCAGSQIDVTGLRTAASSDFTIQLSNGGTTYTDIPSFLLSASGRYEITYRATIPANTPGGTNYRIRIVSKSPDMTGTPSPTILTVKAKPNLPTVSISSLSFCQGQASGALSATATDAAATLLWYGTSATGGTGTLTPAQLSTTNSGVVNYYVTQRLNECESDRASIVVEVKPPSDAPTVQSLVVCQNNPTPVIQPTGQNLLWYTSNNGGTGSSTAPVVNTSQTGQTTYYISQTTNGCESPRAALTVTVAPTPSAPGVSAKILCQFAASEPVTAVGEGLRWYNIDGNKFESAPVITTDKGASFSLLVSQTVGGCESPKATLSVMVLTTPMPAVTKATVEICQGTSAQPLEATGTNLKWTDPNGNVTTTAPTPPTSAASANPNGDVYYVTQTANGCESPKVAITVFVQALPTMSIVGSTTTNVGVEVPLKLSFTGIGSYTYKLSTGLVGAALKDTTILVLPTQTTEYKVTEVSNKCGTGLPANGSSATVTVLVPAIQTLALISATVCAGASLTTSFSTSGNFNSGNVFKLQLAKVETDTTKIVYVDMPNSLAVNGQISGNIPTNTAAGSYWVRVVATNPKIPINGKNSPTLLTVRALPAATLTGNQTIYEGQPSSLTVLFSGEAPFAIAYRDSTSSGLGTIQSLTATTSPYAFAITPKKTTYYYLTSVSNGCGMGSLTNRVVIVSVNPVLGVEDQPLADAVEVYPVPATTNVTVRINGLSTAQTAVLELTDLTGHTTNRQETRQATSSLSLDQHPAGTYILNIQVGDRRASRRIVKL</sequence>
<feature type="domain" description="Ig-like" evidence="3">
    <location>
        <begin position="223"/>
        <end position="297"/>
    </location>
</feature>
<feature type="domain" description="Ig-like" evidence="3">
    <location>
        <begin position="136"/>
        <end position="219"/>
    </location>
</feature>
<evidence type="ECO:0000313" key="5">
    <source>
        <dbReference type="Proteomes" id="UP000515369"/>
    </source>
</evidence>
<evidence type="ECO:0000313" key="4">
    <source>
        <dbReference type="EMBL" id="QMW04120.1"/>
    </source>
</evidence>
<dbReference type="AlphaFoldDB" id="A0A7G5GZ28"/>
<dbReference type="Proteomes" id="UP000515369">
    <property type="component" value="Chromosome"/>
</dbReference>
<dbReference type="Pfam" id="PF19081">
    <property type="entry name" value="Ig_7"/>
    <property type="match status" value="2"/>
</dbReference>
<dbReference type="InterPro" id="IPR044023">
    <property type="entry name" value="Ig_7"/>
</dbReference>
<dbReference type="KEGG" id="sfol:H3H32_03960"/>
<evidence type="ECO:0000259" key="2">
    <source>
        <dbReference type="Pfam" id="PF18962"/>
    </source>
</evidence>
<proteinExistence type="predicted"/>
<name>A0A7G5GZ28_9BACT</name>
<dbReference type="NCBIfam" id="TIGR04183">
    <property type="entry name" value="Por_Secre_tail"/>
    <property type="match status" value="1"/>
</dbReference>
<dbReference type="EMBL" id="CP059732">
    <property type="protein sequence ID" value="QMW04120.1"/>
    <property type="molecule type" value="Genomic_DNA"/>
</dbReference>
<protein>
    <submittedName>
        <fullName evidence="4">T9SS type A sorting domain-containing protein</fullName>
    </submittedName>
</protein>
<feature type="compositionally biased region" description="Low complexity" evidence="1">
    <location>
        <begin position="407"/>
        <end position="427"/>
    </location>
</feature>
<evidence type="ECO:0000259" key="3">
    <source>
        <dbReference type="Pfam" id="PF19081"/>
    </source>
</evidence>
<feature type="region of interest" description="Disordered" evidence="1">
    <location>
        <begin position="398"/>
        <end position="427"/>
    </location>
</feature>